<dbReference type="FunFam" id="1.25.40.420:FF:000001">
    <property type="entry name" value="Kelch-like family member 12"/>
    <property type="match status" value="1"/>
</dbReference>
<dbReference type="Gene3D" id="3.30.710.10">
    <property type="entry name" value="Potassium Channel Kv1.1, Chain A"/>
    <property type="match status" value="1"/>
</dbReference>
<dbReference type="SUPFAM" id="SSF54695">
    <property type="entry name" value="POZ domain"/>
    <property type="match status" value="1"/>
</dbReference>
<dbReference type="Pfam" id="PF01344">
    <property type="entry name" value="Kelch_1"/>
    <property type="match status" value="5"/>
</dbReference>
<dbReference type="PANTHER" id="PTHR24412:SF172">
    <property type="entry name" value="KELCH-LIKE PROTEIN 10"/>
    <property type="match status" value="1"/>
</dbReference>
<keyword evidence="6" id="KW-0009">Actin-binding</keyword>
<dbReference type="PIRSF" id="PIRSF037037">
    <property type="entry name" value="Kelch-like_protein_gigaxonin"/>
    <property type="match status" value="1"/>
</dbReference>
<evidence type="ECO:0000256" key="1">
    <source>
        <dbReference type="ARBA" id="ARBA00004906"/>
    </source>
</evidence>
<accession>A0AAV7XSE1</accession>
<comment type="pathway">
    <text evidence="1">Protein modification; protein ubiquitination.</text>
</comment>
<feature type="domain" description="BTB" evidence="8">
    <location>
        <begin position="24"/>
        <end position="93"/>
    </location>
</feature>
<dbReference type="InterPro" id="IPR011705">
    <property type="entry name" value="BACK"/>
</dbReference>
<evidence type="ECO:0000256" key="2">
    <source>
        <dbReference type="ARBA" id="ARBA00013699"/>
    </source>
</evidence>
<evidence type="ECO:0000256" key="6">
    <source>
        <dbReference type="ARBA" id="ARBA00023203"/>
    </source>
</evidence>
<keyword evidence="10" id="KW-1185">Reference proteome</keyword>
<dbReference type="Gene3D" id="1.25.40.420">
    <property type="match status" value="1"/>
</dbReference>
<evidence type="ECO:0000256" key="3">
    <source>
        <dbReference type="ARBA" id="ARBA00022441"/>
    </source>
</evidence>
<dbReference type="Proteomes" id="UP001075354">
    <property type="component" value="Chromosome 3"/>
</dbReference>
<organism evidence="9 10">
    <name type="scientific">Megalurothrips usitatus</name>
    <name type="common">bean blossom thrips</name>
    <dbReference type="NCBI Taxonomy" id="439358"/>
    <lineage>
        <taxon>Eukaryota</taxon>
        <taxon>Metazoa</taxon>
        <taxon>Ecdysozoa</taxon>
        <taxon>Arthropoda</taxon>
        <taxon>Hexapoda</taxon>
        <taxon>Insecta</taxon>
        <taxon>Pterygota</taxon>
        <taxon>Neoptera</taxon>
        <taxon>Paraneoptera</taxon>
        <taxon>Thysanoptera</taxon>
        <taxon>Terebrantia</taxon>
        <taxon>Thripoidea</taxon>
        <taxon>Thripidae</taxon>
        <taxon>Megalurothrips</taxon>
    </lineage>
</organism>
<reference evidence="9" key="1">
    <citation type="submission" date="2022-12" db="EMBL/GenBank/DDBJ databases">
        <title>Chromosome-level genome assembly of the bean flower thrips Megalurothrips usitatus.</title>
        <authorList>
            <person name="Ma L."/>
            <person name="Liu Q."/>
            <person name="Li H."/>
            <person name="Cai W."/>
        </authorList>
    </citation>
    <scope>NUCLEOTIDE SEQUENCE</scope>
    <source>
        <strain evidence="9">Cailab_2022a</strain>
    </source>
</reference>
<keyword evidence="3" id="KW-0880">Kelch repeat</keyword>
<dbReference type="InterPro" id="IPR015915">
    <property type="entry name" value="Kelch-typ_b-propeller"/>
</dbReference>
<evidence type="ECO:0000313" key="10">
    <source>
        <dbReference type="Proteomes" id="UP001075354"/>
    </source>
</evidence>
<proteinExistence type="predicted"/>
<protein>
    <recommendedName>
        <fullName evidence="2">Kelch-like protein diablo</fullName>
    </recommendedName>
</protein>
<evidence type="ECO:0000313" key="9">
    <source>
        <dbReference type="EMBL" id="KAJ1529323.1"/>
    </source>
</evidence>
<evidence type="ECO:0000256" key="4">
    <source>
        <dbReference type="ARBA" id="ARBA00022737"/>
    </source>
</evidence>
<sequence>MPRVVLQAHFPQVWSELRSREQLCDGVVRCADGGDVRVHRAILSAASTYFKALFTNSLNGGQHEVREVTLAERADALRPILDYAYTGESGVTAQNVEQVLPLADKLGVVGAVQQCCQLLLREMVPDNCLGIFRFAHQYFCHDLATRGRRYILRHFCEILHQSNELYDLTADELRSLLADDELNARDEEVVFEAVRRWVDVDVPDRKQHLADLLPCVRLGLTSLQFLDIVLAYEPIRNDEQVLAPVKEFLSEAGARRDRGVNLRSPLARPRVPYEVVFAVGGWRADRPTNFIETYDCRADRWCQSPNADARPRAYHGLVVLSGLIYMIGGFDGVEHYNSVRSFNPVTREWREQACMYQARCYVSVCTLGGEIFALGGSDGRTRLNSVEAYDPQRNQWRLMPPMHKARSDGAAAALNGKVYVAGGFSGQELLSSAEVFDPETAQWSVIPNMLSARSGVSLLAHRGSLYALGGSDGHERLSSGERFDPSVGGWQAIPSMCHPRSNFAAVVLEDLIYVMGGFNGAIISNAEHLDVDKNEWSEVQHMNLNRSGLAAVVLAGPHCM</sequence>
<keyword evidence="5" id="KW-0833">Ubl conjugation pathway</keyword>
<comment type="caution">
    <text evidence="9">The sequence shown here is derived from an EMBL/GenBank/DDBJ whole genome shotgun (WGS) entry which is preliminary data.</text>
</comment>
<dbReference type="SMART" id="SM00875">
    <property type="entry name" value="BACK"/>
    <property type="match status" value="1"/>
</dbReference>
<evidence type="ECO:0000259" key="8">
    <source>
        <dbReference type="PROSITE" id="PS50097"/>
    </source>
</evidence>
<dbReference type="InterPro" id="IPR011333">
    <property type="entry name" value="SKP1/BTB/POZ_sf"/>
</dbReference>
<dbReference type="PANTHER" id="PTHR24412">
    <property type="entry name" value="KELCH PROTEIN"/>
    <property type="match status" value="1"/>
</dbReference>
<dbReference type="Gene3D" id="2.120.10.80">
    <property type="entry name" value="Kelch-type beta propeller"/>
    <property type="match status" value="2"/>
</dbReference>
<dbReference type="SUPFAM" id="SSF117281">
    <property type="entry name" value="Kelch motif"/>
    <property type="match status" value="1"/>
</dbReference>
<gene>
    <name evidence="9" type="ORF">ONE63_006113</name>
</gene>
<dbReference type="Pfam" id="PF00651">
    <property type="entry name" value="BTB"/>
    <property type="match status" value="1"/>
</dbReference>
<dbReference type="PROSITE" id="PS50097">
    <property type="entry name" value="BTB"/>
    <property type="match status" value="1"/>
</dbReference>
<dbReference type="PRINTS" id="PR00501">
    <property type="entry name" value="KELCHREPEAT"/>
</dbReference>
<dbReference type="CDD" id="cd18450">
    <property type="entry name" value="BACK_KLHL10"/>
    <property type="match status" value="1"/>
</dbReference>
<dbReference type="Pfam" id="PF07707">
    <property type="entry name" value="BACK"/>
    <property type="match status" value="1"/>
</dbReference>
<dbReference type="SMART" id="SM00612">
    <property type="entry name" value="Kelch"/>
    <property type="match status" value="6"/>
</dbReference>
<name>A0AAV7XSE1_9NEOP</name>
<dbReference type="AlphaFoldDB" id="A0AAV7XSE1"/>
<dbReference type="InterPro" id="IPR017096">
    <property type="entry name" value="BTB-kelch_protein"/>
</dbReference>
<dbReference type="SMART" id="SM00225">
    <property type="entry name" value="BTB"/>
    <property type="match status" value="1"/>
</dbReference>
<dbReference type="InterPro" id="IPR006652">
    <property type="entry name" value="Kelch_1"/>
</dbReference>
<comment type="function">
    <text evidence="7">Probable substrate-specific adapter of an E3 ubiquitin-protein ligase complex which mediates the ubiquitination and subsequent proteasomal degradation of target proteins. May have a role in synapse differentiation and growth.</text>
</comment>
<dbReference type="EMBL" id="JAPTSV010000003">
    <property type="protein sequence ID" value="KAJ1529323.1"/>
    <property type="molecule type" value="Genomic_DNA"/>
</dbReference>
<dbReference type="InterPro" id="IPR000210">
    <property type="entry name" value="BTB/POZ_dom"/>
</dbReference>
<dbReference type="GO" id="GO:0003779">
    <property type="term" value="F:actin binding"/>
    <property type="evidence" value="ECO:0007669"/>
    <property type="project" value="UniProtKB-KW"/>
</dbReference>
<keyword evidence="4" id="KW-0677">Repeat</keyword>
<evidence type="ECO:0000256" key="5">
    <source>
        <dbReference type="ARBA" id="ARBA00022786"/>
    </source>
</evidence>
<evidence type="ECO:0000256" key="7">
    <source>
        <dbReference type="ARBA" id="ARBA00043912"/>
    </source>
</evidence>